<keyword evidence="8" id="KW-1185">Reference proteome</keyword>
<dbReference type="InterPro" id="IPR049560">
    <property type="entry name" value="MeTrfase_RsmB-F_NOP2_cat"/>
</dbReference>
<keyword evidence="2 5" id="KW-0808">Transferase</keyword>
<dbReference type="Proteomes" id="UP001202248">
    <property type="component" value="Unassembled WGS sequence"/>
</dbReference>
<dbReference type="InterPro" id="IPR001678">
    <property type="entry name" value="MeTrfase_RsmB-F_NOP2_dom"/>
</dbReference>
<dbReference type="InterPro" id="IPR023267">
    <property type="entry name" value="RCMT"/>
</dbReference>
<dbReference type="InterPro" id="IPR029063">
    <property type="entry name" value="SAM-dependent_MTases_sf"/>
</dbReference>
<feature type="domain" description="SAM-dependent MTase RsmB/NOP-type" evidence="6">
    <location>
        <begin position="97"/>
        <end position="382"/>
    </location>
</feature>
<feature type="binding site" evidence="5">
    <location>
        <position position="269"/>
    </location>
    <ligand>
        <name>S-adenosyl-L-methionine</name>
        <dbReference type="ChEBI" id="CHEBI:59789"/>
    </ligand>
</feature>
<gene>
    <name evidence="7" type="ORF">MKP09_15750</name>
</gene>
<dbReference type="RefSeq" id="WP_240830956.1">
    <property type="nucleotide sequence ID" value="NZ_JAKWBL010000003.1"/>
</dbReference>
<dbReference type="GO" id="GO:0008168">
    <property type="term" value="F:methyltransferase activity"/>
    <property type="evidence" value="ECO:0007669"/>
    <property type="project" value="UniProtKB-KW"/>
</dbReference>
<evidence type="ECO:0000313" key="7">
    <source>
        <dbReference type="EMBL" id="MCH5599256.1"/>
    </source>
</evidence>
<evidence type="ECO:0000256" key="3">
    <source>
        <dbReference type="ARBA" id="ARBA00022691"/>
    </source>
</evidence>
<comment type="similarity">
    <text evidence="5">Belongs to the class I-like SAM-binding methyltransferase superfamily. RsmB/NOP family.</text>
</comment>
<dbReference type="GO" id="GO:0032259">
    <property type="term" value="P:methylation"/>
    <property type="evidence" value="ECO:0007669"/>
    <property type="project" value="UniProtKB-KW"/>
</dbReference>
<name>A0ABS9SLV6_9BACT</name>
<evidence type="ECO:0000256" key="1">
    <source>
        <dbReference type="ARBA" id="ARBA00022603"/>
    </source>
</evidence>
<evidence type="ECO:0000259" key="6">
    <source>
        <dbReference type="PROSITE" id="PS51686"/>
    </source>
</evidence>
<keyword evidence="3 5" id="KW-0949">S-adenosyl-L-methionine</keyword>
<dbReference type="SUPFAM" id="SSF53335">
    <property type="entry name" value="S-adenosyl-L-methionine-dependent methyltransferases"/>
    <property type="match status" value="1"/>
</dbReference>
<proteinExistence type="inferred from homology"/>
<dbReference type="Pfam" id="PF01189">
    <property type="entry name" value="Methyltr_RsmB-F"/>
    <property type="match status" value="1"/>
</dbReference>
<dbReference type="PANTHER" id="PTHR22807">
    <property type="entry name" value="NOP2 YEAST -RELATED NOL1/NOP2/FMU SUN DOMAIN-CONTAINING"/>
    <property type="match status" value="1"/>
</dbReference>
<keyword evidence="1 5" id="KW-0489">Methyltransferase</keyword>
<dbReference type="EMBL" id="JAKWBL010000003">
    <property type="protein sequence ID" value="MCH5599256.1"/>
    <property type="molecule type" value="Genomic_DNA"/>
</dbReference>
<evidence type="ECO:0000256" key="2">
    <source>
        <dbReference type="ARBA" id="ARBA00022679"/>
    </source>
</evidence>
<accession>A0ABS9SLV6</accession>
<dbReference type="PRINTS" id="PR02008">
    <property type="entry name" value="RCMTFAMILY"/>
</dbReference>
<feature type="active site" description="Nucleophile" evidence="5">
    <location>
        <position position="338"/>
    </location>
</feature>
<protein>
    <submittedName>
        <fullName evidence="7">Methyltransferase domain-containing protein</fullName>
    </submittedName>
</protein>
<comment type="caution">
    <text evidence="5">Lacks conserved residue(s) required for the propagation of feature annotation.</text>
</comment>
<dbReference type="PANTHER" id="PTHR22807:SF53">
    <property type="entry name" value="RIBOSOMAL RNA SMALL SUBUNIT METHYLTRANSFERASE B-RELATED"/>
    <property type="match status" value="1"/>
</dbReference>
<keyword evidence="4 5" id="KW-0694">RNA-binding</keyword>
<feature type="binding site" evidence="5">
    <location>
        <position position="285"/>
    </location>
    <ligand>
        <name>S-adenosyl-L-methionine</name>
        <dbReference type="ChEBI" id="CHEBI:59789"/>
    </ligand>
</feature>
<reference evidence="7 8" key="1">
    <citation type="submission" date="2022-02" db="EMBL/GenBank/DDBJ databases">
        <authorList>
            <person name="Min J."/>
        </authorList>
    </citation>
    <scope>NUCLEOTIDE SEQUENCE [LARGE SCALE GENOMIC DNA]</scope>
    <source>
        <strain evidence="7 8">GR10-1</strain>
    </source>
</reference>
<dbReference type="Gene3D" id="3.40.50.150">
    <property type="entry name" value="Vaccinia Virus protein VP39"/>
    <property type="match status" value="1"/>
</dbReference>
<feature type="binding site" evidence="5">
    <location>
        <position position="242"/>
    </location>
    <ligand>
        <name>S-adenosyl-L-methionine</name>
        <dbReference type="ChEBI" id="CHEBI:59789"/>
    </ligand>
</feature>
<evidence type="ECO:0000256" key="4">
    <source>
        <dbReference type="ARBA" id="ARBA00022884"/>
    </source>
</evidence>
<comment type="caution">
    <text evidence="7">The sequence shown here is derived from an EMBL/GenBank/DDBJ whole genome shotgun (WGS) entry which is preliminary data.</text>
</comment>
<dbReference type="PROSITE" id="PS51686">
    <property type="entry name" value="SAM_MT_RSMB_NOP"/>
    <property type="match status" value="1"/>
</dbReference>
<organism evidence="7 8">
    <name type="scientific">Niabella ginsengisoli</name>
    <dbReference type="NCBI Taxonomy" id="522298"/>
    <lineage>
        <taxon>Bacteria</taxon>
        <taxon>Pseudomonadati</taxon>
        <taxon>Bacteroidota</taxon>
        <taxon>Chitinophagia</taxon>
        <taxon>Chitinophagales</taxon>
        <taxon>Chitinophagaceae</taxon>
        <taxon>Niabella</taxon>
    </lineage>
</organism>
<evidence type="ECO:0000256" key="5">
    <source>
        <dbReference type="PROSITE-ProRule" id="PRU01023"/>
    </source>
</evidence>
<sequence>MNDQSSTINHFKRFYSHVNTANTVLQAYKGEAPFAHYIRSFFSQHKKFGSKDRKQITELCYCFYRLGKSYPQLSIEQKILKGYQLSKKEWPEEWLSFFEQYQLPKQTPENIFSFKDHLSESIDTAAFEQSHLLQPDLFLRIRPRQHKVVSEKLQSANINFIITENTVRLPNGSKIDEVLILNKEVVVQDYSSQRVSELLNIYKSKISHLKSVISIWDCCAASGGKSILAKDVLDDIKLTVSDIRSSILANLKKRFAEAGIKNYNSFVSDSTIAAPDQKFDLIIADVPCSGSGTWARTPEQLLFFQESRIAEYAKLQQNIISNVIKYLKPGGYLLYITCSVFAEENEEQTSNLTKQGLELIAESVLKGYDQQADTMFAALMRA</sequence>
<evidence type="ECO:0000313" key="8">
    <source>
        <dbReference type="Proteomes" id="UP001202248"/>
    </source>
</evidence>
<dbReference type="CDD" id="cd02440">
    <property type="entry name" value="AdoMet_MTases"/>
    <property type="match status" value="1"/>
</dbReference>